<dbReference type="EMBL" id="CP032092">
    <property type="protein sequence ID" value="AXV67683.1"/>
    <property type="molecule type" value="Genomic_DNA"/>
</dbReference>
<evidence type="ECO:0000313" key="2">
    <source>
        <dbReference type="Proteomes" id="UP000264605"/>
    </source>
</evidence>
<accession>A0AAD0S3V3</accession>
<geneLocation type="plasmid" evidence="1 2">
    <name>unnamed2</name>
</geneLocation>
<proteinExistence type="predicted"/>
<name>A0AAD0S3V3_9GAMM</name>
<dbReference type="GeneID" id="99507833"/>
<protein>
    <submittedName>
        <fullName evidence="1">Uncharacterized protein</fullName>
    </submittedName>
</protein>
<organism evidence="1 2">
    <name type="scientific">Pseudoalteromonas lipolytica</name>
    <dbReference type="NCBI Taxonomy" id="570156"/>
    <lineage>
        <taxon>Bacteria</taxon>
        <taxon>Pseudomonadati</taxon>
        <taxon>Pseudomonadota</taxon>
        <taxon>Gammaproteobacteria</taxon>
        <taxon>Alteromonadales</taxon>
        <taxon>Pseudoalteromonadaceae</taxon>
        <taxon>Pseudoalteromonas</taxon>
    </lineage>
</organism>
<dbReference type="KEGG" id="pdj:D0907_20345"/>
<dbReference type="AlphaFoldDB" id="A0AAD0S3V3"/>
<evidence type="ECO:0000313" key="1">
    <source>
        <dbReference type="EMBL" id="AXV67683.1"/>
    </source>
</evidence>
<gene>
    <name evidence="1" type="ORF">D0907_20345</name>
</gene>
<sequence length="90" mass="9857">MASTEKAAELMLETGEFYTAQSLGKALSISANKASALLYNIRTTNKYKTVDTGVPNRTVKVVSIYGRKSSMRSLQNQALLFARPPMLANK</sequence>
<keyword evidence="1" id="KW-0614">Plasmid</keyword>
<dbReference type="Proteomes" id="UP000264605">
    <property type="component" value="Plasmid unnamed2"/>
</dbReference>
<dbReference type="RefSeq" id="WP_118845473.1">
    <property type="nucleotide sequence ID" value="NZ_CP032092.1"/>
</dbReference>
<reference evidence="1 2" key="1">
    <citation type="submission" date="2018-08" db="EMBL/GenBank/DDBJ databases">
        <title>Draft genome sequence of Pseudoalteromonas donghaensis HJ51.</title>
        <authorList>
            <person name="Oh J."/>
            <person name="Roh D."/>
        </authorList>
    </citation>
    <scope>NUCLEOTIDE SEQUENCE [LARGE SCALE GENOMIC DNA]</scope>
    <source>
        <strain evidence="1 2">HJ51</strain>
        <plasmid evidence="1 2">unnamed2</plasmid>
    </source>
</reference>